<dbReference type="Gene3D" id="3.30.160.620">
    <property type="match status" value="1"/>
</dbReference>
<reference evidence="1" key="1">
    <citation type="submission" date="2013-09" db="EMBL/GenBank/DDBJ databases">
        <title>Analysis of type B2 neurotoxin-encoding plasmid in Clostridium botulinum.</title>
        <authorList>
            <person name="Hosomi K."/>
            <person name="Sakaguchi Y."/>
            <person name="Gotoh K."/>
            <person name="Nakamura K."/>
            <person name="Kohda T."/>
            <person name="Mukamoto M."/>
            <person name="Iida T."/>
            <person name="Kozaki S."/>
        </authorList>
    </citation>
    <scope>NUCLEOTIDE SEQUENCE</scope>
    <source>
        <strain evidence="1">111</strain>
        <plasmid evidence="1">pCB111</plasmid>
    </source>
</reference>
<geneLocation type="plasmid" evidence="1">
    <name>pCB111</name>
</geneLocation>
<protein>
    <submittedName>
        <fullName evidence="1">Uncharacterized protein</fullName>
    </submittedName>
</protein>
<dbReference type="Pfam" id="PF12910">
    <property type="entry name" value="PHD_like"/>
    <property type="match status" value="1"/>
</dbReference>
<accession>A0A077K7I1</accession>
<proteinExistence type="predicted"/>
<dbReference type="EMBL" id="AB855771">
    <property type="protein sequence ID" value="BAP25525.1"/>
    <property type="molecule type" value="Genomic_DNA"/>
</dbReference>
<evidence type="ECO:0000313" key="1">
    <source>
        <dbReference type="EMBL" id="BAP25525.1"/>
    </source>
</evidence>
<dbReference type="AlphaFoldDB" id="A0A077K7I1"/>
<name>A0A077K7I1_CLOBO</name>
<dbReference type="RefSeq" id="WP_032072281.1">
    <property type="nucleotide sequence ID" value="NC_025146.1"/>
</dbReference>
<dbReference type="InterPro" id="IPR035424">
    <property type="entry name" value="Antitoxin_RelB"/>
</dbReference>
<keyword evidence="1" id="KW-0614">Plasmid</keyword>
<sequence>MIYKKIRYDKHIENDKSVTVVLKDFDIIVNKPTEEDAVAAAIIELREYVHDFLSDFKFWSEDKERTKQIQNLLEQDIICDWDVISDIFQEAIKRKNLNKEDVQNIMTKIKIDVRKSK</sequence>
<organism evidence="1">
    <name type="scientific">Clostridium botulinum</name>
    <dbReference type="NCBI Taxonomy" id="1491"/>
    <lineage>
        <taxon>Bacteria</taxon>
        <taxon>Bacillati</taxon>
        <taxon>Bacillota</taxon>
        <taxon>Clostridia</taxon>
        <taxon>Eubacteriales</taxon>
        <taxon>Clostridiaceae</taxon>
        <taxon>Clostridium</taxon>
    </lineage>
</organism>